<feature type="compositionally biased region" description="Basic and acidic residues" evidence="1">
    <location>
        <begin position="316"/>
        <end position="330"/>
    </location>
</feature>
<feature type="compositionally biased region" description="Basic and acidic residues" evidence="1">
    <location>
        <begin position="398"/>
        <end position="419"/>
    </location>
</feature>
<feature type="region of interest" description="Disordered" evidence="1">
    <location>
        <begin position="260"/>
        <end position="377"/>
    </location>
</feature>
<evidence type="ECO:0000259" key="2">
    <source>
        <dbReference type="Pfam" id="PF03432"/>
    </source>
</evidence>
<dbReference type="AlphaFoldDB" id="A0A5C6M790"/>
<feature type="compositionally biased region" description="Basic and acidic residues" evidence="1">
    <location>
        <begin position="337"/>
        <end position="347"/>
    </location>
</feature>
<dbReference type="InterPro" id="IPR005094">
    <property type="entry name" value="Endonuclease_MobA/VirD2"/>
</dbReference>
<dbReference type="Pfam" id="PF03432">
    <property type="entry name" value="Relaxase"/>
    <property type="match status" value="1"/>
</dbReference>
<accession>A0A5C6M790</accession>
<feature type="domain" description="MobA/VirD2-like nuclease" evidence="2">
    <location>
        <begin position="20"/>
        <end position="142"/>
    </location>
</feature>
<dbReference type="Proteomes" id="UP000321083">
    <property type="component" value="Unassembled WGS sequence"/>
</dbReference>
<sequence>MIGKQTKGRGFRGAMKYLLGKDGSEIIGGNMLGQNARELAAEFSESRRLKPTLGRAVYHASLSLPLGEALTDQRWGEVAEKYMDGMGFKGAQYVVVKHNDTAHSHIHILASRIKLDGKVVSESHDYRRSETLIRGLEREFSLSPTLPSREAQSRAPTTGELHRALKENRPSTKLKLQNIINEAARGRPSMSQFVSHLEDQNVAVIPNIAKTGHVSGISFRLGGEMMKGSDLGRSFTWKGLQQRGVSYEYGRDIQAIRQAASRKGSIGYRSTDRRNAPHQYRDATQTGGRPESRGEVDVGTHQGLGGAHFEAFIPELRPKGRCSPDAREYARSGQGDGRGDGRSKTEGGKNNPKISGFPIKDRGQTGHRDHLGDRHNGNGNDVFLHALLKLIFGDPEGAAKEKQELEREQQKLRAKEKAKSKSQGFDLGR</sequence>
<name>A0A5C6M790_9PLAN</name>
<dbReference type="EMBL" id="SRHE01000123">
    <property type="protein sequence ID" value="TWW10033.1"/>
    <property type="molecule type" value="Genomic_DNA"/>
</dbReference>
<feature type="compositionally biased region" description="Basic and acidic residues" evidence="1">
    <location>
        <begin position="359"/>
        <end position="376"/>
    </location>
</feature>
<feature type="compositionally biased region" description="Basic and acidic residues" evidence="1">
    <location>
        <begin position="270"/>
        <end position="281"/>
    </location>
</feature>
<evidence type="ECO:0000313" key="4">
    <source>
        <dbReference type="Proteomes" id="UP000321083"/>
    </source>
</evidence>
<proteinExistence type="predicted"/>
<evidence type="ECO:0000256" key="1">
    <source>
        <dbReference type="SAM" id="MobiDB-lite"/>
    </source>
</evidence>
<evidence type="ECO:0000313" key="3">
    <source>
        <dbReference type="EMBL" id="TWW10033.1"/>
    </source>
</evidence>
<feature type="region of interest" description="Disordered" evidence="1">
    <location>
        <begin position="398"/>
        <end position="429"/>
    </location>
</feature>
<organism evidence="3 4">
    <name type="scientific">Planctomyces bekefii</name>
    <dbReference type="NCBI Taxonomy" id="1653850"/>
    <lineage>
        <taxon>Bacteria</taxon>
        <taxon>Pseudomonadati</taxon>
        <taxon>Planctomycetota</taxon>
        <taxon>Planctomycetia</taxon>
        <taxon>Planctomycetales</taxon>
        <taxon>Planctomycetaceae</taxon>
        <taxon>Planctomyces</taxon>
    </lineage>
</organism>
<reference evidence="3 4" key="1">
    <citation type="submission" date="2019-08" db="EMBL/GenBank/DDBJ databases">
        <title>100 year-old enigma solved: identification of Planctomyces bekefii, the type genus and species of the phylum Planctomycetes.</title>
        <authorList>
            <person name="Svetlana D.N."/>
            <person name="Overmann J."/>
        </authorList>
    </citation>
    <scope>NUCLEOTIDE SEQUENCE [LARGE SCALE GENOMIC DNA]</scope>
    <source>
        <strain evidence="3">Phe10_nw2017</strain>
    </source>
</reference>
<comment type="caution">
    <text evidence="3">The sequence shown here is derived from an EMBL/GenBank/DDBJ whole genome shotgun (WGS) entry which is preliminary data.</text>
</comment>
<protein>
    <recommendedName>
        <fullName evidence="2">MobA/VirD2-like nuclease domain-containing protein</fullName>
    </recommendedName>
</protein>
<reference evidence="3 4" key="2">
    <citation type="submission" date="2019-08" db="EMBL/GenBank/DDBJ databases">
        <authorList>
            <person name="Henke P."/>
        </authorList>
    </citation>
    <scope>NUCLEOTIDE SEQUENCE [LARGE SCALE GENOMIC DNA]</scope>
    <source>
        <strain evidence="3">Phe10_nw2017</strain>
    </source>
</reference>
<gene>
    <name evidence="3" type="ORF">E3A20_08390</name>
</gene>
<keyword evidence="4" id="KW-1185">Reference proteome</keyword>